<dbReference type="HOGENOM" id="CLU_1611883_0_0_1"/>
<dbReference type="Proteomes" id="UP000028045">
    <property type="component" value="Unassembled WGS sequence"/>
</dbReference>
<sequence>MGDRGLLPPTAVRTALLTANIGLTSGHVPQGPWKCHDGGMFFVRQMTFQFPNGFESYLPFQRIPRQIFSSRRSAKFLELEMYCKNAVEIDLTGWLFLWLPVQAWRAQCSTPSAPASSSPGIFIVAVEGMTAITRALVVLGFAPFASQVSCMERIALRWIIKTDPNTHSARRHDRFQA</sequence>
<dbReference type="EMBL" id="KL648458">
    <property type="protein sequence ID" value="KEY70206.1"/>
    <property type="molecule type" value="Genomic_DNA"/>
</dbReference>
<accession>A0A084AY27</accession>
<dbReference type="AlphaFoldDB" id="A0A084AY27"/>
<proteinExistence type="predicted"/>
<evidence type="ECO:0000313" key="1">
    <source>
        <dbReference type="EMBL" id="KEY70206.1"/>
    </source>
</evidence>
<reference evidence="1 2" key="1">
    <citation type="journal article" date="2014" name="BMC Genomics">
        <title>Comparative genome sequencing reveals chemotype-specific gene clusters in the toxigenic black mold Stachybotrys.</title>
        <authorList>
            <person name="Semeiks J."/>
            <person name="Borek D."/>
            <person name="Otwinowski Z."/>
            <person name="Grishin N.V."/>
        </authorList>
    </citation>
    <scope>NUCLEOTIDE SEQUENCE [LARGE SCALE GENOMIC DNA]</scope>
    <source>
        <strain evidence="2">CBS 109288 / IBT 7711</strain>
    </source>
</reference>
<protein>
    <submittedName>
        <fullName evidence="1">Uncharacterized protein</fullName>
    </submittedName>
</protein>
<gene>
    <name evidence="1" type="ORF">S7711_10718</name>
</gene>
<organism evidence="1 2">
    <name type="scientific">Stachybotrys chartarum (strain CBS 109288 / IBT 7711)</name>
    <name type="common">Toxic black mold</name>
    <name type="synonym">Stilbospora chartarum</name>
    <dbReference type="NCBI Taxonomy" id="1280523"/>
    <lineage>
        <taxon>Eukaryota</taxon>
        <taxon>Fungi</taxon>
        <taxon>Dikarya</taxon>
        <taxon>Ascomycota</taxon>
        <taxon>Pezizomycotina</taxon>
        <taxon>Sordariomycetes</taxon>
        <taxon>Hypocreomycetidae</taxon>
        <taxon>Hypocreales</taxon>
        <taxon>Stachybotryaceae</taxon>
        <taxon>Stachybotrys</taxon>
    </lineage>
</organism>
<evidence type="ECO:0000313" key="2">
    <source>
        <dbReference type="Proteomes" id="UP000028045"/>
    </source>
</evidence>
<keyword evidence="2" id="KW-1185">Reference proteome</keyword>
<name>A0A084AY27_STACB</name>